<proteinExistence type="predicted"/>
<evidence type="ECO:0000256" key="1">
    <source>
        <dbReference type="SAM" id="MobiDB-lite"/>
    </source>
</evidence>
<sequence>IYFKRNKVETDQDKCYDFLIGLDSTNYDKVTKAILPKTLADCTWKELRDAVAALEGDDVNNNRFKFLTTSRPTDMSLQEFANFLRDLGGRCKWAPEGLEICLQNRFMQSFSEPHIIAALLALKPEAKYTEMVAAAIMAQTIFDNTMRRTAPAQSGSTIAPIVSKHLRGKPRSKQDSSGRRQFPRCPDCFSDHQPASCKWQSSICNRCHIKGHLASVCRAATPVDGPKPARGYKTSSEAANKTWGPKQQASLEEEQSCVSNLELSAVNTDPLLALCYIGSSNEPTYFLIDTG</sequence>
<accession>A0A0A9WG01</accession>
<organism evidence="2">
    <name type="scientific">Lygus hesperus</name>
    <name type="common">Western plant bug</name>
    <dbReference type="NCBI Taxonomy" id="30085"/>
    <lineage>
        <taxon>Eukaryota</taxon>
        <taxon>Metazoa</taxon>
        <taxon>Ecdysozoa</taxon>
        <taxon>Arthropoda</taxon>
        <taxon>Hexapoda</taxon>
        <taxon>Insecta</taxon>
        <taxon>Pterygota</taxon>
        <taxon>Neoptera</taxon>
        <taxon>Paraneoptera</taxon>
        <taxon>Hemiptera</taxon>
        <taxon>Heteroptera</taxon>
        <taxon>Panheteroptera</taxon>
        <taxon>Cimicomorpha</taxon>
        <taxon>Miridae</taxon>
        <taxon>Mirini</taxon>
        <taxon>Lygus</taxon>
    </lineage>
</organism>
<gene>
    <name evidence="2" type="primary">gag_29</name>
    <name evidence="2" type="ORF">CM83_102413</name>
</gene>
<reference evidence="2" key="2">
    <citation type="submission" date="2014-07" db="EMBL/GenBank/DDBJ databases">
        <authorList>
            <person name="Hull J."/>
        </authorList>
    </citation>
    <scope>NUCLEOTIDE SEQUENCE</scope>
</reference>
<reference evidence="2" key="1">
    <citation type="journal article" date="2014" name="PLoS ONE">
        <title>Transcriptome-Based Identification of ABC Transporters in the Western Tarnished Plant Bug Lygus hesperus.</title>
        <authorList>
            <person name="Hull J.J."/>
            <person name="Chaney K."/>
            <person name="Geib S.M."/>
            <person name="Fabrick J.A."/>
            <person name="Brent C.S."/>
            <person name="Walsh D."/>
            <person name="Lavine L.C."/>
        </authorList>
    </citation>
    <scope>NUCLEOTIDE SEQUENCE</scope>
</reference>
<feature type="non-terminal residue" evidence="2">
    <location>
        <position position="291"/>
    </location>
</feature>
<feature type="region of interest" description="Disordered" evidence="1">
    <location>
        <begin position="152"/>
        <end position="181"/>
    </location>
</feature>
<evidence type="ECO:0000313" key="2">
    <source>
        <dbReference type="EMBL" id="JAG06694.1"/>
    </source>
</evidence>
<protein>
    <submittedName>
        <fullName evidence="2">Gag polyprotein</fullName>
    </submittedName>
</protein>
<feature type="non-terminal residue" evidence="2">
    <location>
        <position position="1"/>
    </location>
</feature>
<dbReference type="AlphaFoldDB" id="A0A0A9WG01"/>
<name>A0A0A9WG01_LYGHE</name>
<dbReference type="EMBL" id="GBHO01036910">
    <property type="protein sequence ID" value="JAG06694.1"/>
    <property type="molecule type" value="Transcribed_RNA"/>
</dbReference>